<protein>
    <submittedName>
        <fullName evidence="8">Putative ABC transport system permease protein</fullName>
    </submittedName>
</protein>
<comment type="subcellular location">
    <subcellularLocation>
        <location evidence="1 6">Cell membrane</location>
        <topology evidence="1 6">Multi-pass membrane protein</topology>
    </subcellularLocation>
</comment>
<dbReference type="Pfam" id="PF02687">
    <property type="entry name" value="FtsX"/>
    <property type="match status" value="1"/>
</dbReference>
<organism evidence="8 9">
    <name type="scientific">Faecalicoccus acidiformans</name>
    <dbReference type="NCBI Taxonomy" id="915173"/>
    <lineage>
        <taxon>Bacteria</taxon>
        <taxon>Bacillati</taxon>
        <taxon>Bacillota</taxon>
        <taxon>Erysipelotrichia</taxon>
        <taxon>Erysipelotrichales</taxon>
        <taxon>Erysipelotrichaceae</taxon>
        <taxon>Faecalicoccus</taxon>
    </lineage>
</organism>
<evidence type="ECO:0000256" key="6">
    <source>
        <dbReference type="PIRNR" id="PIRNR018968"/>
    </source>
</evidence>
<feature type="transmembrane region" description="Helical" evidence="6">
    <location>
        <begin position="630"/>
        <end position="654"/>
    </location>
</feature>
<keyword evidence="2 6" id="KW-1003">Cell membrane</keyword>
<keyword evidence="6" id="KW-0813">Transport</keyword>
<name>A0A7W8D0U7_9FIRM</name>
<comment type="similarity">
    <text evidence="6">Belongs to the ABC-4 integral membrane protein family.</text>
</comment>
<feature type="transmembrane region" description="Helical" evidence="6">
    <location>
        <begin position="149"/>
        <end position="178"/>
    </location>
</feature>
<dbReference type="AlphaFoldDB" id="A0A7W8D0U7"/>
<dbReference type="InterPro" id="IPR027022">
    <property type="entry name" value="ABC_permease_BceB-typ"/>
</dbReference>
<feature type="transmembrane region" description="Helical" evidence="6">
    <location>
        <begin position="59"/>
        <end position="77"/>
    </location>
</feature>
<gene>
    <name evidence="8" type="ORF">HNQ43_001210</name>
</gene>
<evidence type="ECO:0000256" key="2">
    <source>
        <dbReference type="ARBA" id="ARBA00022475"/>
    </source>
</evidence>
<dbReference type="InterPro" id="IPR052536">
    <property type="entry name" value="ABC-4_Integral_Memb_Prot"/>
</dbReference>
<dbReference type="EMBL" id="JACHHD010000011">
    <property type="protein sequence ID" value="MBB5185157.1"/>
    <property type="molecule type" value="Genomic_DNA"/>
</dbReference>
<keyword evidence="4 6" id="KW-1133">Transmembrane helix</keyword>
<dbReference type="Proteomes" id="UP000521313">
    <property type="component" value="Unassembled WGS sequence"/>
</dbReference>
<feature type="transmembrane region" description="Helical" evidence="6">
    <location>
        <begin position="106"/>
        <end position="129"/>
    </location>
</feature>
<evidence type="ECO:0000256" key="3">
    <source>
        <dbReference type="ARBA" id="ARBA00022692"/>
    </source>
</evidence>
<dbReference type="GO" id="GO:0005886">
    <property type="term" value="C:plasma membrane"/>
    <property type="evidence" value="ECO:0007669"/>
    <property type="project" value="UniProtKB-SubCell"/>
</dbReference>
<keyword evidence="5 6" id="KW-0472">Membrane</keyword>
<evidence type="ECO:0000256" key="4">
    <source>
        <dbReference type="ARBA" id="ARBA00022989"/>
    </source>
</evidence>
<keyword evidence="3 6" id="KW-0812">Transmembrane</keyword>
<dbReference type="RefSeq" id="WP_183375774.1">
    <property type="nucleotide sequence ID" value="NZ_JACHHD010000011.1"/>
</dbReference>
<accession>A0A7W8D0U7</accession>
<dbReference type="InterPro" id="IPR003838">
    <property type="entry name" value="ABC3_permease_C"/>
</dbReference>
<comment type="caution">
    <text evidence="8">The sequence shown here is derived from an EMBL/GenBank/DDBJ whole genome shotgun (WGS) entry which is preliminary data.</text>
</comment>
<evidence type="ECO:0000313" key="9">
    <source>
        <dbReference type="Proteomes" id="UP000521313"/>
    </source>
</evidence>
<feature type="transmembrane region" description="Helical" evidence="6">
    <location>
        <begin position="199"/>
        <end position="218"/>
    </location>
</feature>
<evidence type="ECO:0000256" key="1">
    <source>
        <dbReference type="ARBA" id="ARBA00004651"/>
    </source>
</evidence>
<evidence type="ECO:0000313" key="8">
    <source>
        <dbReference type="EMBL" id="MBB5185157.1"/>
    </source>
</evidence>
<feature type="domain" description="ABC3 transporter permease C-terminal" evidence="7">
    <location>
        <begin position="64"/>
        <end position="178"/>
    </location>
</feature>
<dbReference type="PANTHER" id="PTHR46795">
    <property type="entry name" value="ABC TRANSPORTER PERMEASE-RELATED-RELATED"/>
    <property type="match status" value="1"/>
</dbReference>
<sequence length="664" mass="76024">MLKHFYFRLAVDNLKKNGKMFLPFLCSSSLTVMIFYLVYSLSHNEGITALVGGQYVQMLLSSGVGVIVIFSIIFLFYTHSFLMKRRKHEFGIFNILGMEKKHIARVIFYETLISLVFSLVFGIGTGILFDKLSYLILLRMLSFDAGFGFYISVTGIVYSLVLFSLIYLLIYCFSLFQIQMTNPIELIHSQQMGEKEPKTKWLFSLAGLGCLGFGYYLAVSITDPLSAFTFFFIAVVLVIFGTYLLFIAGSVTFLKLLKKNKNYYYKTRHFISVSNMIYRMKQNAVGLANICILSTMILVMLSTTVSLWMSIDSIISSRFPREVQVAMRGYDLDSSKVQLMTVLEENKVQAEDIMLYRYSSMSGILENGTLDTDISQASLSNVGDVVSLYFIPLEDYNASMDQQLTLKQDEVFIYGTHQKYTDDYLKVGDVSYCVKDTLSNFMDTQEAGTSINDNYFVVMSDYTQVLQIQKIQEMLYSNAYSTPTTMLSFNCDKDNRSQEKIASLFRTLNIDEGDTTQDLVYVYTSTKDASYHEVMSLYAGFLFLGIFLSMLFVVAAVLIMYYKQITEGLQDRNRFEIMANIGLEKRELKRSINSQVLTVFFLPLIVAGIHICFAFPLIDKLLRLLYFDDTKLFVTVTLICFLVFVVIYSIVYLLTSKVYYRIVK</sequence>
<dbReference type="PIRSF" id="PIRSF018968">
    <property type="entry name" value="ABC_permease_BceB"/>
    <property type="match status" value="1"/>
</dbReference>
<proteinExistence type="inferred from homology"/>
<feature type="transmembrane region" description="Helical" evidence="6">
    <location>
        <begin position="537"/>
        <end position="562"/>
    </location>
</feature>
<evidence type="ECO:0000259" key="7">
    <source>
        <dbReference type="Pfam" id="PF02687"/>
    </source>
</evidence>
<evidence type="ECO:0000256" key="5">
    <source>
        <dbReference type="ARBA" id="ARBA00023136"/>
    </source>
</evidence>
<reference evidence="8 9" key="1">
    <citation type="submission" date="2020-08" db="EMBL/GenBank/DDBJ databases">
        <title>Genomic Encyclopedia of Type Strains, Phase IV (KMG-IV): sequencing the most valuable type-strain genomes for metagenomic binning, comparative biology and taxonomic classification.</title>
        <authorList>
            <person name="Goeker M."/>
        </authorList>
    </citation>
    <scope>NUCLEOTIDE SEQUENCE [LARGE SCALE GENOMIC DNA]</scope>
    <source>
        <strain evidence="8 9">DSM 26963</strain>
    </source>
</reference>
<feature type="transmembrane region" description="Helical" evidence="6">
    <location>
        <begin position="596"/>
        <end position="618"/>
    </location>
</feature>
<feature type="transmembrane region" description="Helical" evidence="6">
    <location>
        <begin position="21"/>
        <end position="39"/>
    </location>
</feature>
<dbReference type="GO" id="GO:0055085">
    <property type="term" value="P:transmembrane transport"/>
    <property type="evidence" value="ECO:0007669"/>
    <property type="project" value="UniProtKB-UniRule"/>
</dbReference>
<feature type="transmembrane region" description="Helical" evidence="6">
    <location>
        <begin position="284"/>
        <end position="309"/>
    </location>
</feature>
<dbReference type="PANTHER" id="PTHR46795:SF3">
    <property type="entry name" value="ABC TRANSPORTER PERMEASE"/>
    <property type="match status" value="1"/>
</dbReference>
<feature type="transmembrane region" description="Helical" evidence="6">
    <location>
        <begin position="230"/>
        <end position="257"/>
    </location>
</feature>